<dbReference type="InterPro" id="IPR013098">
    <property type="entry name" value="Ig_I-set"/>
</dbReference>
<evidence type="ECO:0000256" key="3">
    <source>
        <dbReference type="ARBA" id="ARBA00022737"/>
    </source>
</evidence>
<dbReference type="SMART" id="SM00082">
    <property type="entry name" value="LRRCT"/>
    <property type="match status" value="1"/>
</dbReference>
<accession>A0AAW0TQG5</accession>
<dbReference type="InterPro" id="IPR003598">
    <property type="entry name" value="Ig_sub2"/>
</dbReference>
<evidence type="ECO:0000256" key="5">
    <source>
        <dbReference type="ARBA" id="ARBA00023180"/>
    </source>
</evidence>
<evidence type="ECO:0000256" key="4">
    <source>
        <dbReference type="ARBA" id="ARBA00023157"/>
    </source>
</evidence>
<evidence type="ECO:0000313" key="10">
    <source>
        <dbReference type="EMBL" id="KAK8389787.1"/>
    </source>
</evidence>
<dbReference type="SMART" id="SM00408">
    <property type="entry name" value="IGc2"/>
    <property type="match status" value="1"/>
</dbReference>
<dbReference type="FunFam" id="2.60.40.10:FF:000032">
    <property type="entry name" value="palladin isoform X1"/>
    <property type="match status" value="1"/>
</dbReference>
<organism evidence="10 11">
    <name type="scientific">Scylla paramamosain</name>
    <name type="common">Mud crab</name>
    <dbReference type="NCBI Taxonomy" id="85552"/>
    <lineage>
        <taxon>Eukaryota</taxon>
        <taxon>Metazoa</taxon>
        <taxon>Ecdysozoa</taxon>
        <taxon>Arthropoda</taxon>
        <taxon>Crustacea</taxon>
        <taxon>Multicrustacea</taxon>
        <taxon>Malacostraca</taxon>
        <taxon>Eumalacostraca</taxon>
        <taxon>Eucarida</taxon>
        <taxon>Decapoda</taxon>
        <taxon>Pleocyemata</taxon>
        <taxon>Brachyura</taxon>
        <taxon>Eubrachyura</taxon>
        <taxon>Portunoidea</taxon>
        <taxon>Portunidae</taxon>
        <taxon>Portuninae</taxon>
        <taxon>Scylla</taxon>
    </lineage>
</organism>
<dbReference type="InterPro" id="IPR001611">
    <property type="entry name" value="Leu-rich_rpt"/>
</dbReference>
<dbReference type="InterPro" id="IPR000483">
    <property type="entry name" value="Cys-rich_flank_reg_C"/>
</dbReference>
<dbReference type="InterPro" id="IPR003599">
    <property type="entry name" value="Ig_sub"/>
</dbReference>
<dbReference type="InterPro" id="IPR036179">
    <property type="entry name" value="Ig-like_dom_sf"/>
</dbReference>
<dbReference type="PANTHER" id="PTHR24366">
    <property type="entry name" value="IG(IMMUNOGLOBULIN) AND LRR(LEUCINE RICH REPEAT) DOMAINS"/>
    <property type="match status" value="1"/>
</dbReference>
<sequence length="1195" mass="132257">MMSTLRSCSGLRQSGKRRKIQALVWVLLWLCVLRGAAGECPKVCECKWRDGKETVTCIGAQFIDIPRQLDPSTQVLDLQHNNLQVLPRDAFVDTGLVNLQKLWLNHCEIKHLERGAFNMLDNLVDLDLSKNLLRVVPTAALIDIPGLRELSLAHNDLATIPADAFAPSPDLVTLDLSNNRIRNINPKAFRCLATLEVLKLSGNLLVYLMQDLLVPLKALHGLNLNNNPWTCDCRLRPMRQWMLDHKITSVTAPTCARPKRVSGTSWDFLELDEFVCEPHVSAVTEHLEANEDESVSLVCRVDADVEVSVSWLFRQQPLGTPRKSTRYRLEKQMIADQSAVMSNLTIMRAEPRDQGTYTCVAENKAGRSEANLTLQVEREETEGSLVYVDKKYMTGSLLSGLGVLVTILLLVSCIVHRRQRVRRFRRQEEDREMRGVNATCTIPQTQPVTANATTIPAPVAQRPSATHQRKPSDYLIIPSGESDAPPLHPLQRDHAWLQPEAVNGGYTRSGYLENGRYDNSSLERYREDVLEDMRGHQRSPSTISYVELPSTELPRRHSALTDKESLMNLEFETDILRRECSPTGSVVSVVSNGQLEDLLGLPYPAPRREARQSLHPQDINNIARKHRPYLYDDRRQRDRMPYDPSSLNARCYSALNLAMSEAATHAFSYPRGRRPATRYPSLPSTPMLAKDDNAITRNHDARRLRRLMSANRKHFCRLSPAIMLINPPRPSLCHSSARRVTTILRHSGDEPPYLFPSIVQAARPTVPRGVYRSLEGAGDLANSFLYQYPAVQLENYLKDYRVQKRLSRRMDKRDSLTRAGGSASRLTDDLRGSGALLGGRGTSFTRGRLHRASSLTPDVTGALSRDITDTLTRSVTGRLSRSGSLTRDAAGGLTRDVTGSLTRDVAGSLTRDVAGSLTRDVAGSLTRDVAGSLTRDVAGSLTRDVAGSLTRDVAGSLTRDVAGSLTRDVAGSLTRDVAGSLTRDVASSLTRDVASSLTRDVTSSLTRDVASSLARDIATSLSRDVADSLKHEVGGGVDLFSEASPSSPYMDMDLSLRGRPRAATEPLLEVTRSGVLGHRKPSLALGREAVREALQSRVLSPSDSMIDAMQSRAEGVREVSAHKTDPMIEVTPAEPSRPTEPLRSILKNRYEGGGLLYKGEYTNSAYYDDEDDADGALSQAAYTPPEYKDYLDHGS</sequence>
<keyword evidence="11" id="KW-1185">Reference proteome</keyword>
<evidence type="ECO:0000313" key="11">
    <source>
        <dbReference type="Proteomes" id="UP001487740"/>
    </source>
</evidence>
<reference evidence="10 11" key="1">
    <citation type="submission" date="2023-03" db="EMBL/GenBank/DDBJ databases">
        <title>High-quality genome of Scylla paramamosain provides insights in environmental adaptation.</title>
        <authorList>
            <person name="Zhang L."/>
        </authorList>
    </citation>
    <scope>NUCLEOTIDE SEQUENCE [LARGE SCALE GENOMIC DNA]</scope>
    <source>
        <strain evidence="10">LZ_2023a</strain>
        <tissue evidence="10">Muscle</tissue>
    </source>
</reference>
<evidence type="ECO:0000256" key="2">
    <source>
        <dbReference type="ARBA" id="ARBA00022729"/>
    </source>
</evidence>
<keyword evidence="1" id="KW-0433">Leucine-rich repeat</keyword>
<evidence type="ECO:0000256" key="1">
    <source>
        <dbReference type="ARBA" id="ARBA00022614"/>
    </source>
</evidence>
<keyword evidence="5" id="KW-0325">Glycoprotein</keyword>
<gene>
    <name evidence="10" type="ORF">O3P69_009054</name>
</gene>
<dbReference type="Pfam" id="PF07679">
    <property type="entry name" value="I-set"/>
    <property type="match status" value="1"/>
</dbReference>
<feature type="region of interest" description="Disordered" evidence="7">
    <location>
        <begin position="811"/>
        <end position="834"/>
    </location>
</feature>
<dbReference type="SMART" id="SM00369">
    <property type="entry name" value="LRR_TYP"/>
    <property type="match status" value="6"/>
</dbReference>
<dbReference type="FunFam" id="3.80.10.10:FF:000082">
    <property type="entry name" value="Leucine-rich repeat-containing 24"/>
    <property type="match status" value="1"/>
</dbReference>
<evidence type="ECO:0000256" key="8">
    <source>
        <dbReference type="SAM" id="SignalP"/>
    </source>
</evidence>
<dbReference type="InterPro" id="IPR013783">
    <property type="entry name" value="Ig-like_fold"/>
</dbReference>
<dbReference type="PANTHER" id="PTHR24366:SF140">
    <property type="entry name" value="IP22191P"/>
    <property type="match status" value="1"/>
</dbReference>
<feature type="chain" id="PRO_5043407502" description="Ig-like domain-containing protein" evidence="8">
    <location>
        <begin position="39"/>
        <end position="1195"/>
    </location>
</feature>
<proteinExistence type="predicted"/>
<dbReference type="InterPro" id="IPR003591">
    <property type="entry name" value="Leu-rich_rpt_typical-subtyp"/>
</dbReference>
<protein>
    <recommendedName>
        <fullName evidence="9">Ig-like domain-containing protein</fullName>
    </recommendedName>
</protein>
<dbReference type="PROSITE" id="PS51450">
    <property type="entry name" value="LRR"/>
    <property type="match status" value="2"/>
</dbReference>
<dbReference type="InterPro" id="IPR007110">
    <property type="entry name" value="Ig-like_dom"/>
</dbReference>
<name>A0AAW0TQG5_SCYPA</name>
<feature type="signal peptide" evidence="8">
    <location>
        <begin position="1"/>
        <end position="38"/>
    </location>
</feature>
<keyword evidence="4" id="KW-1015">Disulfide bond</keyword>
<evidence type="ECO:0000256" key="7">
    <source>
        <dbReference type="SAM" id="MobiDB-lite"/>
    </source>
</evidence>
<dbReference type="InterPro" id="IPR032675">
    <property type="entry name" value="LRR_dom_sf"/>
</dbReference>
<dbReference type="Pfam" id="PF13855">
    <property type="entry name" value="LRR_8"/>
    <property type="match status" value="2"/>
</dbReference>
<keyword evidence="3" id="KW-0677">Repeat</keyword>
<dbReference type="SMART" id="SM00409">
    <property type="entry name" value="IG"/>
    <property type="match status" value="1"/>
</dbReference>
<dbReference type="Gene3D" id="2.60.40.10">
    <property type="entry name" value="Immunoglobulins"/>
    <property type="match status" value="1"/>
</dbReference>
<dbReference type="SUPFAM" id="SSF48726">
    <property type="entry name" value="Immunoglobulin"/>
    <property type="match status" value="1"/>
</dbReference>
<keyword evidence="6" id="KW-0393">Immunoglobulin domain</keyword>
<dbReference type="Proteomes" id="UP001487740">
    <property type="component" value="Unassembled WGS sequence"/>
</dbReference>
<evidence type="ECO:0000259" key="9">
    <source>
        <dbReference type="PROSITE" id="PS50835"/>
    </source>
</evidence>
<comment type="caution">
    <text evidence="10">The sequence shown here is derived from an EMBL/GenBank/DDBJ whole genome shotgun (WGS) entry which is preliminary data.</text>
</comment>
<dbReference type="AlphaFoldDB" id="A0AAW0TQG5"/>
<dbReference type="SUPFAM" id="SSF52058">
    <property type="entry name" value="L domain-like"/>
    <property type="match status" value="1"/>
</dbReference>
<dbReference type="Gene3D" id="3.80.10.10">
    <property type="entry name" value="Ribonuclease Inhibitor"/>
    <property type="match status" value="2"/>
</dbReference>
<keyword evidence="2 8" id="KW-0732">Signal</keyword>
<dbReference type="EMBL" id="JARAKH010000027">
    <property type="protein sequence ID" value="KAK8389787.1"/>
    <property type="molecule type" value="Genomic_DNA"/>
</dbReference>
<dbReference type="SUPFAM" id="SSF69349">
    <property type="entry name" value="Phage fibre proteins"/>
    <property type="match status" value="1"/>
</dbReference>
<dbReference type="PROSITE" id="PS50835">
    <property type="entry name" value="IG_LIKE"/>
    <property type="match status" value="1"/>
</dbReference>
<feature type="domain" description="Ig-like" evidence="9">
    <location>
        <begin position="278"/>
        <end position="373"/>
    </location>
</feature>
<evidence type="ECO:0000256" key="6">
    <source>
        <dbReference type="ARBA" id="ARBA00023319"/>
    </source>
</evidence>